<dbReference type="InterPro" id="IPR011990">
    <property type="entry name" value="TPR-like_helical_dom_sf"/>
</dbReference>
<evidence type="ECO:0000256" key="1">
    <source>
        <dbReference type="SAM" id="MobiDB-lite"/>
    </source>
</evidence>
<dbReference type="SUPFAM" id="SSF48452">
    <property type="entry name" value="TPR-like"/>
    <property type="match status" value="1"/>
</dbReference>
<feature type="compositionally biased region" description="Polar residues" evidence="1">
    <location>
        <begin position="737"/>
        <end position="755"/>
    </location>
</feature>
<feature type="compositionally biased region" description="Polar residues" evidence="1">
    <location>
        <begin position="642"/>
        <end position="657"/>
    </location>
</feature>
<dbReference type="EMBL" id="JALJOV010001443">
    <property type="protein sequence ID" value="KAK9847794.1"/>
    <property type="molecule type" value="Genomic_DNA"/>
</dbReference>
<dbReference type="Gene3D" id="1.25.40.10">
    <property type="entry name" value="Tetratricopeptide repeat domain"/>
    <property type="match status" value="1"/>
</dbReference>
<dbReference type="AlphaFoldDB" id="A0AAW1SN94"/>
<feature type="compositionally biased region" description="Polar residues" evidence="1">
    <location>
        <begin position="575"/>
        <end position="603"/>
    </location>
</feature>
<reference evidence="2 3" key="1">
    <citation type="journal article" date="2024" name="Nat. Commun.">
        <title>Phylogenomics reveals the evolutionary origins of lichenization in chlorophyte algae.</title>
        <authorList>
            <person name="Puginier C."/>
            <person name="Libourel C."/>
            <person name="Otte J."/>
            <person name="Skaloud P."/>
            <person name="Haon M."/>
            <person name="Grisel S."/>
            <person name="Petersen M."/>
            <person name="Berrin J.G."/>
            <person name="Delaux P.M."/>
            <person name="Dal Grande F."/>
            <person name="Keller J."/>
        </authorList>
    </citation>
    <scope>NUCLEOTIDE SEQUENCE [LARGE SCALE GENOMIC DNA]</scope>
    <source>
        <strain evidence="2 3">SAG 2523</strain>
    </source>
</reference>
<feature type="compositionally biased region" description="Polar residues" evidence="1">
    <location>
        <begin position="415"/>
        <end position="431"/>
    </location>
</feature>
<feature type="region of interest" description="Disordered" evidence="1">
    <location>
        <begin position="406"/>
        <end position="434"/>
    </location>
</feature>
<name>A0AAW1SN94_9CHLO</name>
<organism evidence="2 3">
    <name type="scientific">Apatococcus fuscideae</name>
    <dbReference type="NCBI Taxonomy" id="2026836"/>
    <lineage>
        <taxon>Eukaryota</taxon>
        <taxon>Viridiplantae</taxon>
        <taxon>Chlorophyta</taxon>
        <taxon>core chlorophytes</taxon>
        <taxon>Trebouxiophyceae</taxon>
        <taxon>Chlorellales</taxon>
        <taxon>Chlorellaceae</taxon>
        <taxon>Apatococcus</taxon>
    </lineage>
</organism>
<feature type="region of interest" description="Disordered" evidence="1">
    <location>
        <begin position="630"/>
        <end position="770"/>
    </location>
</feature>
<sequence length="1019" mass="106801">MGLPVILPLIALFANRQRERVSLQEAIARATAEAMQQAQVLQRLESKLGALEGSVLSAGSLAREAAVTAAEAGSSLLGDARQQLEETSLRVARELRGELQRGSSDTLRALSQIQPRLQAMEGAMIGLQEAQVESMRRLTAGLTDAIGEAQLTLQAAVRAEAYTSLEPVRRLPQVLAAALPVTDVTIAGMAQARPLECALSSGERDWLQSTLKQQLEAASEQIIASQAQELVTLKTARPAANESASDIRSSLAPQLARINRGLQELTAFQADVGGRMDNRAVLQRLDILQGSFEAAVKPSAQRGNGQRGISPAADPQLMTTVEGLKQSVASLLDQVKEGREASLDLVEETAALREQLQSMQPPSPQEEAGVEAVQEAVMALARAVQQLETRSLSRLDDLGAQLRPSAAPEYGLADSVSSRTGAPQQESSSKETAWAASMDQAAAVSSRLAQQGLGSELPSISPPRPFLASWQDQSPASAAASSHDVDAQAAPRNVAAGVSQEQAFSQMQALLAAQNNIGAAGEIGVRPSEGIQDGDPEGKPRGHPAATSRVGDQDGASQLESSSAEMGSSAAADQLESSTPGDVNPGGASSQQQQLVPSANQRDFSAWLDGSTSSSSPLLVDELRFAAGLAGGAGDSADLPSRPQQAAASNRAPTASSLDALGEADGYFMGGKGISTGTSSEPNRSSHEPAPPALEKAPAAGTSGDQAPPATAPSARGYPVSQGRQNGARSLDAPSIGDQSQGPLNGASWETSTSERYPPQGQQGGAAVGARANVAEGKRLLAVGRAKRREGVAWGEADQALAGACSCFQGAARANPASASILGNWGNALMEYGQLKAAYRDQVRGTGKETGEQRQALRGASENLRVEATDLLRLAGRRYKQAFEIAEGADRRHDSNRALQNWIQSIILRAGLAASSEEAQRLYQNACEKAMALLEDETENAAAWEASGQALLQLGLLMVPTQPSAAHDAWQEAEMCLQRASELKPDQQAVLTQLQLLQDLQRRTPGSQDYQTPAFAALR</sequence>
<feature type="region of interest" description="Disordered" evidence="1">
    <location>
        <begin position="454"/>
        <end position="494"/>
    </location>
</feature>
<dbReference type="Proteomes" id="UP001485043">
    <property type="component" value="Unassembled WGS sequence"/>
</dbReference>
<proteinExistence type="predicted"/>
<feature type="compositionally biased region" description="Low complexity" evidence="1">
    <location>
        <begin position="468"/>
        <end position="490"/>
    </location>
</feature>
<gene>
    <name evidence="2" type="ORF">WJX84_006308</name>
</gene>
<accession>A0AAW1SN94</accession>
<comment type="caution">
    <text evidence="2">The sequence shown here is derived from an EMBL/GenBank/DDBJ whole genome shotgun (WGS) entry which is preliminary data.</text>
</comment>
<feature type="region of interest" description="Disordered" evidence="1">
    <location>
        <begin position="524"/>
        <end position="616"/>
    </location>
</feature>
<keyword evidence="3" id="KW-1185">Reference proteome</keyword>
<protein>
    <submittedName>
        <fullName evidence="2">Uncharacterized protein</fullName>
    </submittedName>
</protein>
<evidence type="ECO:0000313" key="3">
    <source>
        <dbReference type="Proteomes" id="UP001485043"/>
    </source>
</evidence>
<feature type="compositionally biased region" description="Low complexity" evidence="1">
    <location>
        <begin position="560"/>
        <end position="572"/>
    </location>
</feature>
<evidence type="ECO:0000313" key="2">
    <source>
        <dbReference type="EMBL" id="KAK9847794.1"/>
    </source>
</evidence>